<name>A0A4C1UJK7_EUMVA</name>
<gene>
    <name evidence="1" type="ORF">EVAR_86011_1</name>
</gene>
<accession>A0A4C1UJK7</accession>
<dbReference type="EMBL" id="BGZK01000181">
    <property type="protein sequence ID" value="GBP26509.1"/>
    <property type="molecule type" value="Genomic_DNA"/>
</dbReference>
<proteinExistence type="predicted"/>
<protein>
    <submittedName>
        <fullName evidence="1">Uncharacterized protein</fullName>
    </submittedName>
</protein>
<evidence type="ECO:0000313" key="1">
    <source>
        <dbReference type="EMBL" id="GBP26509.1"/>
    </source>
</evidence>
<dbReference type="AlphaFoldDB" id="A0A4C1UJK7"/>
<evidence type="ECO:0000313" key="2">
    <source>
        <dbReference type="Proteomes" id="UP000299102"/>
    </source>
</evidence>
<keyword evidence="2" id="KW-1185">Reference proteome</keyword>
<sequence length="86" mass="8698">MPRSSAVGASLSKRKVTDTNLYTGRSADEALSGLRCLSKALAVLPRARSGVAARSYYGVGAGAAHALHGASAERSSSSPPASLNPK</sequence>
<reference evidence="1 2" key="1">
    <citation type="journal article" date="2019" name="Commun. Biol.">
        <title>The bagworm genome reveals a unique fibroin gene that provides high tensile strength.</title>
        <authorList>
            <person name="Kono N."/>
            <person name="Nakamura H."/>
            <person name="Ohtoshi R."/>
            <person name="Tomita M."/>
            <person name="Numata K."/>
            <person name="Arakawa K."/>
        </authorList>
    </citation>
    <scope>NUCLEOTIDE SEQUENCE [LARGE SCALE GENOMIC DNA]</scope>
</reference>
<comment type="caution">
    <text evidence="1">The sequence shown here is derived from an EMBL/GenBank/DDBJ whole genome shotgun (WGS) entry which is preliminary data.</text>
</comment>
<organism evidence="1 2">
    <name type="scientific">Eumeta variegata</name>
    <name type="common">Bagworm moth</name>
    <name type="synonym">Eumeta japonica</name>
    <dbReference type="NCBI Taxonomy" id="151549"/>
    <lineage>
        <taxon>Eukaryota</taxon>
        <taxon>Metazoa</taxon>
        <taxon>Ecdysozoa</taxon>
        <taxon>Arthropoda</taxon>
        <taxon>Hexapoda</taxon>
        <taxon>Insecta</taxon>
        <taxon>Pterygota</taxon>
        <taxon>Neoptera</taxon>
        <taxon>Endopterygota</taxon>
        <taxon>Lepidoptera</taxon>
        <taxon>Glossata</taxon>
        <taxon>Ditrysia</taxon>
        <taxon>Tineoidea</taxon>
        <taxon>Psychidae</taxon>
        <taxon>Oiketicinae</taxon>
        <taxon>Eumeta</taxon>
    </lineage>
</organism>
<dbReference type="Proteomes" id="UP000299102">
    <property type="component" value="Unassembled WGS sequence"/>
</dbReference>